<keyword evidence="3" id="KW-1185">Reference proteome</keyword>
<dbReference type="Proteomes" id="UP000032809">
    <property type="component" value="Chromosome I"/>
</dbReference>
<proteinExistence type="predicted"/>
<keyword evidence="1" id="KW-0472">Membrane</keyword>
<keyword evidence="1" id="KW-0812">Transmembrane</keyword>
<dbReference type="KEGG" id="dtn:DTL3_1862"/>
<evidence type="ECO:0000313" key="3">
    <source>
        <dbReference type="Proteomes" id="UP000032809"/>
    </source>
</evidence>
<dbReference type="EMBL" id="LN824141">
    <property type="protein sequence ID" value="CEP79144.1"/>
    <property type="molecule type" value="Genomic_DNA"/>
</dbReference>
<dbReference type="AlphaFoldDB" id="A0A0C7P5P4"/>
<evidence type="ECO:0000256" key="1">
    <source>
        <dbReference type="SAM" id="Phobius"/>
    </source>
</evidence>
<name>A0A0C7P5P4_DEFTU</name>
<sequence>MNHISKKLVCSTILVSLSLILFSGVLDEFIYILDIDQLIVSNDLALNVLGMYLKYYEEGNVQYKTAADQSRTYTNLNIKPDDSLIFDILSGYQKGNEKDTINKIESALKKYPNSVTINAVRVIFLYDEYKNTKDLELSKNILSSLDIITQSKGDNPFCVYYESLVKWDLVDVNEKESIFSKVEKTFNSYSNNINILELLICQAFELSKYEKIVQLAPRYEKEPKKNESISLILAFSFNYLNEKERARNIVESLIQNSDKKNILSKSYELLGDISDTYTQKKRNYEFSLTYDPKNVDSLAKLGILLYQHDMKNNIELSRIYLTKAIILDPNNEQVANILLKINNKLEQRLFLISYIPLFLILAVIVYILYKFSEEETEVEDEKQ</sequence>
<evidence type="ECO:0008006" key="4">
    <source>
        <dbReference type="Google" id="ProtNLM"/>
    </source>
</evidence>
<dbReference type="Gene3D" id="1.25.40.10">
    <property type="entry name" value="Tetratricopeptide repeat domain"/>
    <property type="match status" value="1"/>
</dbReference>
<gene>
    <name evidence="2" type="ORF">DTL3_1862</name>
</gene>
<dbReference type="SUPFAM" id="SSF48452">
    <property type="entry name" value="TPR-like"/>
    <property type="match status" value="1"/>
</dbReference>
<evidence type="ECO:0000313" key="2">
    <source>
        <dbReference type="EMBL" id="CEP79144.1"/>
    </source>
</evidence>
<dbReference type="OrthoDB" id="45088at2"/>
<reference evidence="3" key="1">
    <citation type="submission" date="2014-11" db="EMBL/GenBank/DDBJ databases">
        <authorList>
            <person name="Wibberg D."/>
        </authorList>
    </citation>
    <scope>NUCLEOTIDE SEQUENCE [LARGE SCALE GENOMIC DNA]</scope>
    <source>
        <strain evidence="3">L3</strain>
    </source>
</reference>
<organism evidence="2 3">
    <name type="scientific">Defluviitoga tunisiensis</name>
    <dbReference type="NCBI Taxonomy" id="1006576"/>
    <lineage>
        <taxon>Bacteria</taxon>
        <taxon>Thermotogati</taxon>
        <taxon>Thermotogota</taxon>
        <taxon>Thermotogae</taxon>
        <taxon>Petrotogales</taxon>
        <taxon>Petrotogaceae</taxon>
        <taxon>Defluviitoga</taxon>
    </lineage>
</organism>
<dbReference type="HOGENOM" id="CLU_721049_0_0_0"/>
<dbReference type="InterPro" id="IPR011990">
    <property type="entry name" value="TPR-like_helical_dom_sf"/>
</dbReference>
<keyword evidence="1" id="KW-1133">Transmembrane helix</keyword>
<protein>
    <recommendedName>
        <fullName evidence="4">Tetratricopeptide repeat protein</fullName>
    </recommendedName>
</protein>
<dbReference type="STRING" id="1006576.DTL3_1862"/>
<dbReference type="RefSeq" id="WP_045088466.1">
    <property type="nucleotide sequence ID" value="NZ_LN824141.1"/>
</dbReference>
<feature type="transmembrane region" description="Helical" evidence="1">
    <location>
        <begin position="349"/>
        <end position="369"/>
    </location>
</feature>
<accession>A0A0C7P5P4</accession>